<protein>
    <submittedName>
        <fullName evidence="1">Uncharacterized protein</fullName>
    </submittedName>
</protein>
<keyword evidence="2" id="KW-1185">Reference proteome</keyword>
<proteinExistence type="predicted"/>
<reference evidence="1" key="1">
    <citation type="submission" date="2023-03" db="EMBL/GenBank/DDBJ databases">
        <authorList>
            <person name="Steffen K."/>
            <person name="Cardenas P."/>
        </authorList>
    </citation>
    <scope>NUCLEOTIDE SEQUENCE</scope>
</reference>
<sequence>MFHSRMFFMYVEHYGMCSGRQSKIRNYILPKLRCQRFSIFCWHKNGRRDKPTIFNTLTTVGVRNGNICHLAAPIPISPKFHYYILPK</sequence>
<dbReference type="EMBL" id="CASHTH010002090">
    <property type="protein sequence ID" value="CAI8024659.1"/>
    <property type="molecule type" value="Genomic_DNA"/>
</dbReference>
<evidence type="ECO:0000313" key="2">
    <source>
        <dbReference type="Proteomes" id="UP001174909"/>
    </source>
</evidence>
<dbReference type="AlphaFoldDB" id="A0AA35S7K9"/>
<organism evidence="1 2">
    <name type="scientific">Geodia barretti</name>
    <name type="common">Barrett's horny sponge</name>
    <dbReference type="NCBI Taxonomy" id="519541"/>
    <lineage>
        <taxon>Eukaryota</taxon>
        <taxon>Metazoa</taxon>
        <taxon>Porifera</taxon>
        <taxon>Demospongiae</taxon>
        <taxon>Heteroscleromorpha</taxon>
        <taxon>Tetractinellida</taxon>
        <taxon>Astrophorina</taxon>
        <taxon>Geodiidae</taxon>
        <taxon>Geodia</taxon>
    </lineage>
</organism>
<gene>
    <name evidence="1" type="ORF">GBAR_LOCUS14321</name>
</gene>
<name>A0AA35S7K9_GEOBA</name>
<dbReference type="Proteomes" id="UP001174909">
    <property type="component" value="Unassembled WGS sequence"/>
</dbReference>
<comment type="caution">
    <text evidence="1">The sequence shown here is derived from an EMBL/GenBank/DDBJ whole genome shotgun (WGS) entry which is preliminary data.</text>
</comment>
<accession>A0AA35S7K9</accession>
<evidence type="ECO:0000313" key="1">
    <source>
        <dbReference type="EMBL" id="CAI8024659.1"/>
    </source>
</evidence>